<keyword evidence="2" id="KW-1185">Reference proteome</keyword>
<proteinExistence type="predicted"/>
<evidence type="ECO:0000313" key="2">
    <source>
        <dbReference type="Proteomes" id="UP001159428"/>
    </source>
</evidence>
<accession>A0AAU9W303</accession>
<gene>
    <name evidence="1" type="ORF">PMEA_00031261</name>
</gene>
<reference evidence="1 2" key="1">
    <citation type="submission" date="2022-05" db="EMBL/GenBank/DDBJ databases">
        <authorList>
            <consortium name="Genoscope - CEA"/>
            <person name="William W."/>
        </authorList>
    </citation>
    <scope>NUCLEOTIDE SEQUENCE [LARGE SCALE GENOMIC DNA]</scope>
</reference>
<sequence>MASELLGAFREFDPSAETFTVYAERLDQFFVANKIGIVPIDASAAITAAAEDKEVAVLISVIGWKTYNLTILRDLCSPVGSKSAMTPANPKDKTFEQLCELLQHHFKLKRLKVA</sequence>
<comment type="caution">
    <text evidence="1">The sequence shown here is derived from an EMBL/GenBank/DDBJ whole genome shotgun (WGS) entry which is preliminary data.</text>
</comment>
<protein>
    <submittedName>
        <fullName evidence="1">Uncharacterized protein</fullName>
    </submittedName>
</protein>
<organism evidence="1 2">
    <name type="scientific">Pocillopora meandrina</name>
    <dbReference type="NCBI Taxonomy" id="46732"/>
    <lineage>
        <taxon>Eukaryota</taxon>
        <taxon>Metazoa</taxon>
        <taxon>Cnidaria</taxon>
        <taxon>Anthozoa</taxon>
        <taxon>Hexacorallia</taxon>
        <taxon>Scleractinia</taxon>
        <taxon>Astrocoeniina</taxon>
        <taxon>Pocilloporidae</taxon>
        <taxon>Pocillopora</taxon>
    </lineage>
</organism>
<name>A0AAU9W303_9CNID</name>
<evidence type="ECO:0000313" key="1">
    <source>
        <dbReference type="EMBL" id="CAH3044577.1"/>
    </source>
</evidence>
<dbReference type="EMBL" id="CALNXJ010000007">
    <property type="protein sequence ID" value="CAH3044577.1"/>
    <property type="molecule type" value="Genomic_DNA"/>
</dbReference>
<dbReference type="AlphaFoldDB" id="A0AAU9W303"/>
<dbReference type="Proteomes" id="UP001159428">
    <property type="component" value="Unassembled WGS sequence"/>
</dbReference>